<dbReference type="RefSeq" id="WP_155699737.1">
    <property type="nucleotide sequence ID" value="NZ_CP034235.1"/>
</dbReference>
<keyword evidence="1" id="KW-0175">Coiled coil</keyword>
<protein>
    <recommendedName>
        <fullName evidence="4">DNA-binding protein</fullName>
    </recommendedName>
</protein>
<keyword evidence="3" id="KW-1185">Reference proteome</keyword>
<evidence type="ECO:0000313" key="3">
    <source>
        <dbReference type="Proteomes" id="UP000426246"/>
    </source>
</evidence>
<dbReference type="KEGG" id="ppsc:EHS13_07465"/>
<dbReference type="OrthoDB" id="9779889at2"/>
<gene>
    <name evidence="2" type="ORF">EHS13_07465</name>
</gene>
<name>A0A6B8RE40_9BACL</name>
<sequence>MSKSKVAKVKHGEFDPQKYSLNTNEAFLLLKERGLTKADNEQVVQRWLKQGKIEAVLVKKGVQNERGYQINEASLLEHAETQVKKRGEWKQELDEANQKIAFLEARIQELLEKETKNKEAIKSEPERTEAIAPIKVDPKKRKAPIKKVAPEVVEKT</sequence>
<dbReference type="AlphaFoldDB" id="A0A6B8RE40"/>
<reference evidence="3" key="1">
    <citation type="submission" date="2018-11" db="EMBL/GenBank/DDBJ databases">
        <title>Complete genome sequence of Paenibacillus sp. ML311-T8.</title>
        <authorList>
            <person name="Nam Y.-D."/>
            <person name="Kang J."/>
            <person name="Chung W.-H."/>
            <person name="Park Y.S."/>
        </authorList>
    </citation>
    <scope>NUCLEOTIDE SEQUENCE [LARGE SCALE GENOMIC DNA]</scope>
    <source>
        <strain evidence="3">ML311-T8</strain>
    </source>
</reference>
<dbReference type="Proteomes" id="UP000426246">
    <property type="component" value="Chromosome"/>
</dbReference>
<feature type="coiled-coil region" evidence="1">
    <location>
        <begin position="79"/>
        <end position="124"/>
    </location>
</feature>
<proteinExistence type="predicted"/>
<accession>A0A6B8RE40</accession>
<evidence type="ECO:0008006" key="4">
    <source>
        <dbReference type="Google" id="ProtNLM"/>
    </source>
</evidence>
<organism evidence="2 3">
    <name type="scientific">Paenibacillus psychroresistens</name>
    <dbReference type="NCBI Taxonomy" id="1778678"/>
    <lineage>
        <taxon>Bacteria</taxon>
        <taxon>Bacillati</taxon>
        <taxon>Bacillota</taxon>
        <taxon>Bacilli</taxon>
        <taxon>Bacillales</taxon>
        <taxon>Paenibacillaceae</taxon>
        <taxon>Paenibacillus</taxon>
    </lineage>
</organism>
<evidence type="ECO:0000256" key="1">
    <source>
        <dbReference type="SAM" id="Coils"/>
    </source>
</evidence>
<evidence type="ECO:0000313" key="2">
    <source>
        <dbReference type="EMBL" id="QGQ94731.1"/>
    </source>
</evidence>
<dbReference type="EMBL" id="CP034235">
    <property type="protein sequence ID" value="QGQ94731.1"/>
    <property type="molecule type" value="Genomic_DNA"/>
</dbReference>